<dbReference type="OrthoDB" id="10506142at2759"/>
<organism evidence="2 3">
    <name type="scientific">Cryomyces minteri</name>
    <dbReference type="NCBI Taxonomy" id="331657"/>
    <lineage>
        <taxon>Eukaryota</taxon>
        <taxon>Fungi</taxon>
        <taxon>Dikarya</taxon>
        <taxon>Ascomycota</taxon>
        <taxon>Pezizomycotina</taxon>
        <taxon>Dothideomycetes</taxon>
        <taxon>Dothideomycetes incertae sedis</taxon>
        <taxon>Cryomyces</taxon>
    </lineage>
</organism>
<feature type="compositionally biased region" description="Basic and acidic residues" evidence="1">
    <location>
        <begin position="40"/>
        <end position="51"/>
    </location>
</feature>
<sequence>MSGKKESAVPQQAVRFSSVNQEIEPASNLQDVQTLTASEHQSREDLSPEAQEELRQLSKTLQNSNIQSRRMDHYAFEPVSLPGPLRNTNTDSFKHSYRNLVWCTISETFTSNVRHALAATNTGCIKVSRREDGDDWRICGDCGQVATGSGNDDSATITVPAAGT</sequence>
<evidence type="ECO:0000313" key="3">
    <source>
        <dbReference type="Proteomes" id="UP000308768"/>
    </source>
</evidence>
<evidence type="ECO:0000256" key="1">
    <source>
        <dbReference type="SAM" id="MobiDB-lite"/>
    </source>
</evidence>
<feature type="compositionally biased region" description="Polar residues" evidence="1">
    <location>
        <begin position="14"/>
        <end position="39"/>
    </location>
</feature>
<protein>
    <submittedName>
        <fullName evidence="2">Uncharacterized protein</fullName>
    </submittedName>
</protein>
<proteinExistence type="predicted"/>
<dbReference type="Proteomes" id="UP000308768">
    <property type="component" value="Unassembled WGS sequence"/>
</dbReference>
<feature type="region of interest" description="Disordered" evidence="1">
    <location>
        <begin position="1"/>
        <end position="51"/>
    </location>
</feature>
<comment type="caution">
    <text evidence="2">The sequence shown here is derived from an EMBL/GenBank/DDBJ whole genome shotgun (WGS) entry which is preliminary data.</text>
</comment>
<reference evidence="2 3" key="1">
    <citation type="submission" date="2017-03" db="EMBL/GenBank/DDBJ databases">
        <title>Genomes of endolithic fungi from Antarctica.</title>
        <authorList>
            <person name="Coleine C."/>
            <person name="Masonjones S."/>
            <person name="Stajich J.E."/>
        </authorList>
    </citation>
    <scope>NUCLEOTIDE SEQUENCE [LARGE SCALE GENOMIC DNA]</scope>
    <source>
        <strain evidence="2 3">CCFEE 5187</strain>
    </source>
</reference>
<dbReference type="AlphaFoldDB" id="A0A4U0X3U2"/>
<keyword evidence="3" id="KW-1185">Reference proteome</keyword>
<name>A0A4U0X3U2_9PEZI</name>
<feature type="non-terminal residue" evidence="2">
    <location>
        <position position="164"/>
    </location>
</feature>
<evidence type="ECO:0000313" key="2">
    <source>
        <dbReference type="EMBL" id="TKA71034.1"/>
    </source>
</evidence>
<accession>A0A4U0X3U2</accession>
<dbReference type="EMBL" id="NAJN01000598">
    <property type="protein sequence ID" value="TKA71034.1"/>
    <property type="molecule type" value="Genomic_DNA"/>
</dbReference>
<gene>
    <name evidence="2" type="ORF">B0A49_06703</name>
</gene>